<dbReference type="InterPro" id="IPR036188">
    <property type="entry name" value="FAD/NAD-bd_sf"/>
</dbReference>
<protein>
    <recommendedName>
        <fullName evidence="2">Amine oxidase domain-containing protein</fullName>
    </recommendedName>
</protein>
<dbReference type="RefSeq" id="WP_068417328.1">
    <property type="nucleotide sequence ID" value="NZ_LRDB01000050.1"/>
</dbReference>
<dbReference type="STRING" id="296218.AWN68_08800"/>
<feature type="domain" description="Amine oxidase" evidence="2">
    <location>
        <begin position="12"/>
        <end position="79"/>
    </location>
</feature>
<reference evidence="3 4" key="1">
    <citation type="submission" date="2016-01" db="EMBL/GenBank/DDBJ databases">
        <title>Genome sequencing of Roseivirga echinicomitans KMM 6058.</title>
        <authorList>
            <person name="Selvaratnam C."/>
            <person name="Thevarajoo S."/>
            <person name="Goh K.M."/>
            <person name="Ee R."/>
            <person name="Chan K.-G."/>
            <person name="Chong C.S."/>
        </authorList>
    </citation>
    <scope>NUCLEOTIDE SEQUENCE [LARGE SCALE GENOMIC DNA]</scope>
    <source>
        <strain evidence="3 4">KMM 6058</strain>
    </source>
</reference>
<dbReference type="Gene3D" id="3.90.660.10">
    <property type="match status" value="2"/>
</dbReference>
<dbReference type="InterPro" id="IPR050703">
    <property type="entry name" value="Flavin_MAO"/>
</dbReference>
<evidence type="ECO:0000313" key="4">
    <source>
        <dbReference type="Proteomes" id="UP000075615"/>
    </source>
</evidence>
<dbReference type="EMBL" id="LRDB01000050">
    <property type="protein sequence ID" value="KYG72791.1"/>
    <property type="molecule type" value="Genomic_DNA"/>
</dbReference>
<dbReference type="GO" id="GO:0016491">
    <property type="term" value="F:oxidoreductase activity"/>
    <property type="evidence" value="ECO:0007669"/>
    <property type="project" value="InterPro"/>
</dbReference>
<evidence type="ECO:0000256" key="1">
    <source>
        <dbReference type="ARBA" id="ARBA00005995"/>
    </source>
</evidence>
<dbReference type="SUPFAM" id="SSF51905">
    <property type="entry name" value="FAD/NAD(P)-binding domain"/>
    <property type="match status" value="1"/>
</dbReference>
<dbReference type="AlphaFoldDB" id="A0A150X238"/>
<dbReference type="Proteomes" id="UP000075615">
    <property type="component" value="Unassembled WGS sequence"/>
</dbReference>
<feature type="domain" description="Amine oxidase" evidence="2">
    <location>
        <begin position="111"/>
        <end position="349"/>
    </location>
</feature>
<dbReference type="Pfam" id="PF01593">
    <property type="entry name" value="Amino_oxidase"/>
    <property type="match status" value="2"/>
</dbReference>
<dbReference type="SUPFAM" id="SSF54373">
    <property type="entry name" value="FAD-linked reductases, C-terminal domain"/>
    <property type="match status" value="1"/>
</dbReference>
<dbReference type="InterPro" id="IPR002937">
    <property type="entry name" value="Amino_oxidase"/>
</dbReference>
<name>A0A150X238_9BACT</name>
<evidence type="ECO:0000313" key="3">
    <source>
        <dbReference type="EMBL" id="KYG72791.1"/>
    </source>
</evidence>
<gene>
    <name evidence="3" type="ORF">AWN68_08800</name>
</gene>
<sequence length="352" mass="39048">MKEEVIIIGGGIAGLTAAYALKKQGVKALILESNNRLGGRIYTKTDKGRLFELGATWVFQDALLKQLIAELGLELYTQYLKGDALIKYEPSMATQRSPTDALMSGAIYHKITGGTGAIIQALADQLDADRILLNKKVKSLVYQNEGITLTMEDGSIMEAAKVIITVPPKVIANQISISPKLHNAQLMHSTHTWMGDSAKFTVLLGRDYWRNNNLSGFVYSNYGLIREAQDHTSSDGQSFGLLGFIQPTGELSTDFEMRKQVIIQELKELFGIDEAHILGYDDFLWSNYFVDEQNRNVNKDLMPHQNNGHSFYLQSHFDDHLFFAGAETSPSNPGYMEGAVGSAYRAVSLLLK</sequence>
<comment type="caution">
    <text evidence="3">The sequence shown here is derived from an EMBL/GenBank/DDBJ whole genome shotgun (WGS) entry which is preliminary data.</text>
</comment>
<comment type="similarity">
    <text evidence="1">Belongs to the flavin monoamine oxidase family.</text>
</comment>
<proteinExistence type="inferred from homology"/>
<organism evidence="3 4">
    <name type="scientific">Roseivirga echinicomitans</name>
    <dbReference type="NCBI Taxonomy" id="296218"/>
    <lineage>
        <taxon>Bacteria</taxon>
        <taxon>Pseudomonadati</taxon>
        <taxon>Bacteroidota</taxon>
        <taxon>Cytophagia</taxon>
        <taxon>Cytophagales</taxon>
        <taxon>Roseivirgaceae</taxon>
        <taxon>Roseivirga</taxon>
    </lineage>
</organism>
<keyword evidence="4" id="KW-1185">Reference proteome</keyword>
<dbReference type="Gene3D" id="3.50.50.60">
    <property type="entry name" value="FAD/NAD(P)-binding domain"/>
    <property type="match status" value="2"/>
</dbReference>
<dbReference type="PANTHER" id="PTHR43563:SF14">
    <property type="entry name" value="AMINE OXIDASE"/>
    <property type="match status" value="1"/>
</dbReference>
<accession>A0A150X238</accession>
<dbReference type="OrthoDB" id="56323at2"/>
<dbReference type="PANTHER" id="PTHR43563">
    <property type="entry name" value="AMINE OXIDASE"/>
    <property type="match status" value="1"/>
</dbReference>
<evidence type="ECO:0000259" key="2">
    <source>
        <dbReference type="Pfam" id="PF01593"/>
    </source>
</evidence>